<sequence length="320" mass="35317">MTKIVTVVGATGQQGKGVVSAFINNPAYHVRAITRNPSSEAAQALSAQGAEVVSANLDDLASLKTAFAGSHIIFAVTNFLEPFAAHQSPDKAMDIEAAQGINLARAAAATLPTLDHYVWSTLPNAKAVSAGKHLVPHFEGKNRIDAYIREHEPDLLRKTTFLWVGWYHSNYRTPCLTPYWIPTAQKYIQLGSFAPEVPIFCIGDVSRNIGPFVKAVVEQPEKTANGGIVLATSEIHTADEMLQLWARVKGTKAQFVQISGKDYRDMWPVVAEEIGVMMEYWDEYRDRSWTEADGRKILTKEDLGVQGLQGMEEAFKELEL</sequence>
<dbReference type="AlphaFoldDB" id="A0AAN7HA14"/>
<dbReference type="PANTHER" id="PTHR42748:SF28">
    <property type="entry name" value="NMRA-LIKE DOMAIN-CONTAINING PROTEIN"/>
    <property type="match status" value="1"/>
</dbReference>
<dbReference type="CDD" id="cd05251">
    <property type="entry name" value="NmrA_like_SDR_a"/>
    <property type="match status" value="1"/>
</dbReference>
<keyword evidence="5" id="KW-1185">Reference proteome</keyword>
<dbReference type="InterPro" id="IPR051164">
    <property type="entry name" value="NmrA-like_oxidored"/>
</dbReference>
<reference evidence="4" key="2">
    <citation type="submission" date="2023-05" db="EMBL/GenBank/DDBJ databases">
        <authorList>
            <consortium name="Lawrence Berkeley National Laboratory"/>
            <person name="Steindorff A."/>
            <person name="Hensen N."/>
            <person name="Bonometti L."/>
            <person name="Westerberg I."/>
            <person name="Brannstrom I.O."/>
            <person name="Guillou S."/>
            <person name="Cros-Aarteil S."/>
            <person name="Calhoun S."/>
            <person name="Haridas S."/>
            <person name="Kuo A."/>
            <person name="Mondo S."/>
            <person name="Pangilinan J."/>
            <person name="Riley R."/>
            <person name="Labutti K."/>
            <person name="Andreopoulos B."/>
            <person name="Lipzen A."/>
            <person name="Chen C."/>
            <person name="Yanf M."/>
            <person name="Daum C."/>
            <person name="Ng V."/>
            <person name="Clum A."/>
            <person name="Ohm R."/>
            <person name="Martin F."/>
            <person name="Silar P."/>
            <person name="Natvig D."/>
            <person name="Lalanne C."/>
            <person name="Gautier V."/>
            <person name="Ament-Velasquez S.L."/>
            <person name="Kruys A."/>
            <person name="Hutchinson M.I."/>
            <person name="Powell A.J."/>
            <person name="Barry K."/>
            <person name="Miller A.N."/>
            <person name="Grigoriev I.V."/>
            <person name="Debuchy R."/>
            <person name="Gladieux P."/>
            <person name="Thoren M.H."/>
            <person name="Johannesson H."/>
        </authorList>
    </citation>
    <scope>NUCLEOTIDE SEQUENCE</scope>
    <source>
        <strain evidence="4">CBS 532.94</strain>
    </source>
</reference>
<protein>
    <recommendedName>
        <fullName evidence="3">NmrA-like domain-containing protein</fullName>
    </recommendedName>
</protein>
<reference evidence="4" key="1">
    <citation type="journal article" date="2023" name="Mol. Phylogenet. Evol.">
        <title>Genome-scale phylogeny and comparative genomics of the fungal order Sordariales.</title>
        <authorList>
            <person name="Hensen N."/>
            <person name="Bonometti L."/>
            <person name="Westerberg I."/>
            <person name="Brannstrom I.O."/>
            <person name="Guillou S."/>
            <person name="Cros-Aarteil S."/>
            <person name="Calhoun S."/>
            <person name="Haridas S."/>
            <person name="Kuo A."/>
            <person name="Mondo S."/>
            <person name="Pangilinan J."/>
            <person name="Riley R."/>
            <person name="LaButti K."/>
            <person name="Andreopoulos B."/>
            <person name="Lipzen A."/>
            <person name="Chen C."/>
            <person name="Yan M."/>
            <person name="Daum C."/>
            <person name="Ng V."/>
            <person name="Clum A."/>
            <person name="Steindorff A."/>
            <person name="Ohm R.A."/>
            <person name="Martin F."/>
            <person name="Silar P."/>
            <person name="Natvig D.O."/>
            <person name="Lalanne C."/>
            <person name="Gautier V."/>
            <person name="Ament-Velasquez S.L."/>
            <person name="Kruys A."/>
            <person name="Hutchinson M.I."/>
            <person name="Powell A.J."/>
            <person name="Barry K."/>
            <person name="Miller A.N."/>
            <person name="Grigoriev I.V."/>
            <person name="Debuchy R."/>
            <person name="Gladieux P."/>
            <person name="Hiltunen Thoren M."/>
            <person name="Johannesson H."/>
        </authorList>
    </citation>
    <scope>NUCLEOTIDE SEQUENCE</scope>
    <source>
        <strain evidence="4">CBS 532.94</strain>
    </source>
</reference>
<evidence type="ECO:0000313" key="4">
    <source>
        <dbReference type="EMBL" id="KAK4233585.1"/>
    </source>
</evidence>
<dbReference type="InterPro" id="IPR036291">
    <property type="entry name" value="NAD(P)-bd_dom_sf"/>
</dbReference>
<proteinExistence type="inferred from homology"/>
<dbReference type="PANTHER" id="PTHR42748">
    <property type="entry name" value="NITROGEN METABOLITE REPRESSION PROTEIN NMRA FAMILY MEMBER"/>
    <property type="match status" value="1"/>
</dbReference>
<gene>
    <name evidence="4" type="ORF">C8A03DRAFT_47905</name>
</gene>
<dbReference type="Pfam" id="PF05368">
    <property type="entry name" value="NmrA"/>
    <property type="match status" value="1"/>
</dbReference>
<comment type="caution">
    <text evidence="4">The sequence shown here is derived from an EMBL/GenBank/DDBJ whole genome shotgun (WGS) entry which is preliminary data.</text>
</comment>
<keyword evidence="2" id="KW-0521">NADP</keyword>
<dbReference type="InterPro" id="IPR008030">
    <property type="entry name" value="NmrA-like"/>
</dbReference>
<name>A0AAN7HA14_9PEZI</name>
<evidence type="ECO:0000256" key="2">
    <source>
        <dbReference type="ARBA" id="ARBA00022857"/>
    </source>
</evidence>
<organism evidence="4 5">
    <name type="scientific">Achaetomium macrosporum</name>
    <dbReference type="NCBI Taxonomy" id="79813"/>
    <lineage>
        <taxon>Eukaryota</taxon>
        <taxon>Fungi</taxon>
        <taxon>Dikarya</taxon>
        <taxon>Ascomycota</taxon>
        <taxon>Pezizomycotina</taxon>
        <taxon>Sordariomycetes</taxon>
        <taxon>Sordariomycetidae</taxon>
        <taxon>Sordariales</taxon>
        <taxon>Chaetomiaceae</taxon>
        <taxon>Achaetomium</taxon>
    </lineage>
</organism>
<dbReference type="SUPFAM" id="SSF51735">
    <property type="entry name" value="NAD(P)-binding Rossmann-fold domains"/>
    <property type="match status" value="1"/>
</dbReference>
<evidence type="ECO:0000259" key="3">
    <source>
        <dbReference type="Pfam" id="PF05368"/>
    </source>
</evidence>
<dbReference type="Gene3D" id="3.90.25.10">
    <property type="entry name" value="UDP-galactose 4-epimerase, domain 1"/>
    <property type="match status" value="1"/>
</dbReference>
<accession>A0AAN7HA14</accession>
<comment type="similarity">
    <text evidence="1">Belongs to the NmrA-type oxidoreductase family.</text>
</comment>
<dbReference type="EMBL" id="MU860519">
    <property type="protein sequence ID" value="KAK4233585.1"/>
    <property type="molecule type" value="Genomic_DNA"/>
</dbReference>
<dbReference type="Proteomes" id="UP001303760">
    <property type="component" value="Unassembled WGS sequence"/>
</dbReference>
<dbReference type="GO" id="GO:0005634">
    <property type="term" value="C:nucleus"/>
    <property type="evidence" value="ECO:0007669"/>
    <property type="project" value="TreeGrafter"/>
</dbReference>
<feature type="domain" description="NmrA-like" evidence="3">
    <location>
        <begin position="1"/>
        <end position="286"/>
    </location>
</feature>
<evidence type="ECO:0000313" key="5">
    <source>
        <dbReference type="Proteomes" id="UP001303760"/>
    </source>
</evidence>
<evidence type="ECO:0000256" key="1">
    <source>
        <dbReference type="ARBA" id="ARBA00006328"/>
    </source>
</evidence>
<dbReference type="Gene3D" id="3.40.50.720">
    <property type="entry name" value="NAD(P)-binding Rossmann-like Domain"/>
    <property type="match status" value="1"/>
</dbReference>